<feature type="transmembrane region" description="Helical" evidence="1">
    <location>
        <begin position="14"/>
        <end position="40"/>
    </location>
</feature>
<comment type="caution">
    <text evidence="2">The sequence shown here is derived from an EMBL/GenBank/DDBJ whole genome shotgun (WGS) entry which is preliminary data.</text>
</comment>
<dbReference type="RefSeq" id="WP_158353535.1">
    <property type="nucleotide sequence ID" value="NZ_JAHQCX010000019.1"/>
</dbReference>
<sequence>MTIVLAVTGIICGLFTIFVLGSGVIAGILSCAIGLALLIFRLVIKKKSLKKQAAALVSGTLAAVMLLSLAFAGLTDNAARTAAAELAAVDRLLLRGGVEDTAKALELLEEMQSKYPNSVELLIRQAQANSQLFNDDEAAALLNRCAADLDIRYYLMKASEEIKAGREAEARDTYVAAAAIYTQDYQIQFNAGFLSYIRGDMTKAEFYLLRACILEPKEPRALFFLATVKCVQGDYAAARGHLEKAASLRVSDTLKKDIEDLLASLPQEGA</sequence>
<dbReference type="Gene3D" id="1.25.40.10">
    <property type="entry name" value="Tetratricopeptide repeat domain"/>
    <property type="match status" value="1"/>
</dbReference>
<feature type="transmembrane region" description="Helical" evidence="1">
    <location>
        <begin position="52"/>
        <end position="74"/>
    </location>
</feature>
<keyword evidence="1" id="KW-0812">Transmembrane</keyword>
<keyword evidence="1" id="KW-1133">Transmembrane helix</keyword>
<evidence type="ECO:0000256" key="1">
    <source>
        <dbReference type="SAM" id="Phobius"/>
    </source>
</evidence>
<dbReference type="EMBL" id="JAHQCX010000019">
    <property type="protein sequence ID" value="MBU9728454.1"/>
    <property type="molecule type" value="Genomic_DNA"/>
</dbReference>
<keyword evidence="3" id="KW-1185">Reference proteome</keyword>
<gene>
    <name evidence="2" type="ORF">KTH90_20860</name>
</gene>
<accession>A0ABS6KD80</accession>
<name>A0ABS6KD80_9FIRM</name>
<reference evidence="2 3" key="1">
    <citation type="submission" date="2021-06" db="EMBL/GenBank/DDBJ databases">
        <title>Description of novel taxa of the family Lachnospiraceae.</title>
        <authorList>
            <person name="Chaplin A.V."/>
            <person name="Sokolova S.R."/>
            <person name="Pikina A.P."/>
            <person name="Korzhanova M."/>
            <person name="Belova V."/>
            <person name="Korostin D."/>
            <person name="Efimov B.A."/>
        </authorList>
    </citation>
    <scope>NUCLEOTIDE SEQUENCE [LARGE SCALE GENOMIC DNA]</scope>
    <source>
        <strain evidence="2 3">ASD4241</strain>
    </source>
</reference>
<keyword evidence="1" id="KW-0472">Membrane</keyword>
<dbReference type="InterPro" id="IPR019734">
    <property type="entry name" value="TPR_rpt"/>
</dbReference>
<dbReference type="InterPro" id="IPR011990">
    <property type="entry name" value="TPR-like_helical_dom_sf"/>
</dbReference>
<organism evidence="2 3">
    <name type="scientific">Diplocloster modestus</name>
    <dbReference type="NCBI Taxonomy" id="2850322"/>
    <lineage>
        <taxon>Bacteria</taxon>
        <taxon>Bacillati</taxon>
        <taxon>Bacillota</taxon>
        <taxon>Clostridia</taxon>
        <taxon>Lachnospirales</taxon>
        <taxon>Lachnospiraceae</taxon>
        <taxon>Diplocloster</taxon>
    </lineage>
</organism>
<dbReference type="SUPFAM" id="SSF48452">
    <property type="entry name" value="TPR-like"/>
    <property type="match status" value="1"/>
</dbReference>
<evidence type="ECO:0008006" key="4">
    <source>
        <dbReference type="Google" id="ProtNLM"/>
    </source>
</evidence>
<protein>
    <recommendedName>
        <fullName evidence="4">Tetratricopeptide repeat protein</fullName>
    </recommendedName>
</protein>
<dbReference type="Proteomes" id="UP001314681">
    <property type="component" value="Unassembled WGS sequence"/>
</dbReference>
<evidence type="ECO:0000313" key="3">
    <source>
        <dbReference type="Proteomes" id="UP001314681"/>
    </source>
</evidence>
<dbReference type="SMART" id="SM00028">
    <property type="entry name" value="TPR"/>
    <property type="match status" value="3"/>
</dbReference>
<proteinExistence type="predicted"/>
<evidence type="ECO:0000313" key="2">
    <source>
        <dbReference type="EMBL" id="MBU9728454.1"/>
    </source>
</evidence>